<dbReference type="Proteomes" id="UP001147700">
    <property type="component" value="Unassembled WGS sequence"/>
</dbReference>
<reference evidence="1" key="1">
    <citation type="submission" date="2022-10" db="EMBL/GenBank/DDBJ databases">
        <title>The WGS of Solirubrobacter sp. CPCC 204708.</title>
        <authorList>
            <person name="Jiang Z."/>
        </authorList>
    </citation>
    <scope>NUCLEOTIDE SEQUENCE</scope>
    <source>
        <strain evidence="1">CPCC 204708</strain>
    </source>
</reference>
<proteinExistence type="predicted"/>
<keyword evidence="2" id="KW-1185">Reference proteome</keyword>
<organism evidence="1 2">
    <name type="scientific">Solirubrobacter deserti</name>
    <dbReference type="NCBI Taxonomy" id="2282478"/>
    <lineage>
        <taxon>Bacteria</taxon>
        <taxon>Bacillati</taxon>
        <taxon>Actinomycetota</taxon>
        <taxon>Thermoleophilia</taxon>
        <taxon>Solirubrobacterales</taxon>
        <taxon>Solirubrobacteraceae</taxon>
        <taxon>Solirubrobacter</taxon>
    </lineage>
</organism>
<dbReference type="RefSeq" id="WP_202955057.1">
    <property type="nucleotide sequence ID" value="NZ_JAPCID010000032.1"/>
</dbReference>
<protein>
    <recommendedName>
        <fullName evidence="3">DUF4333 domain-containing protein</fullName>
    </recommendedName>
</protein>
<gene>
    <name evidence="1" type="ORF">OJ962_21290</name>
</gene>
<comment type="caution">
    <text evidence="1">The sequence shown here is derived from an EMBL/GenBank/DDBJ whole genome shotgun (WGS) entry which is preliminary data.</text>
</comment>
<evidence type="ECO:0008006" key="3">
    <source>
        <dbReference type="Google" id="ProtNLM"/>
    </source>
</evidence>
<name>A0ABT4RNQ8_9ACTN</name>
<dbReference type="EMBL" id="JAPCID010000032">
    <property type="protein sequence ID" value="MDA0140053.1"/>
    <property type="molecule type" value="Genomic_DNA"/>
</dbReference>
<accession>A0ABT4RNQ8</accession>
<sequence length="122" mass="13127">MKLIALPVIALCAVALVGCGEDAAEIRDNVDQAREGARDAERLRDAVRDFDVAGAEQRVREAIGDGQPVRDVSCPVRPRINWDLAAVEINCIADLDSGEQLSVPVRYVPGEGFSTGRVQPTN</sequence>
<evidence type="ECO:0000313" key="1">
    <source>
        <dbReference type="EMBL" id="MDA0140053.1"/>
    </source>
</evidence>
<dbReference type="PROSITE" id="PS51257">
    <property type="entry name" value="PROKAR_LIPOPROTEIN"/>
    <property type="match status" value="1"/>
</dbReference>
<evidence type="ECO:0000313" key="2">
    <source>
        <dbReference type="Proteomes" id="UP001147700"/>
    </source>
</evidence>